<evidence type="ECO:0000313" key="22">
    <source>
        <dbReference type="EMBL" id="QNT78671.1"/>
    </source>
</evidence>
<evidence type="ECO:0000256" key="6">
    <source>
        <dbReference type="ARBA" id="ARBA00022705"/>
    </source>
</evidence>
<comment type="cofactor">
    <cofactor evidence="1 20">
        <name>Mn(2+)</name>
        <dbReference type="ChEBI" id="CHEBI:29035"/>
    </cofactor>
</comment>
<comment type="function">
    <text evidence="14 20">DNA polymerase III is a complex, multichain enzyme responsible for most of the replicative synthesis in bacteria. The epsilon subunit contain the editing function and is a proofreading 3'-5' exonuclease.</text>
</comment>
<dbReference type="PANTHER" id="PTHR30231:SF41">
    <property type="entry name" value="DNA POLYMERASE III SUBUNIT EPSILON"/>
    <property type="match status" value="1"/>
</dbReference>
<evidence type="ECO:0000256" key="11">
    <source>
        <dbReference type="ARBA" id="ARBA00022842"/>
    </source>
</evidence>
<dbReference type="SUPFAM" id="SSF53098">
    <property type="entry name" value="Ribonuclease H-like"/>
    <property type="match status" value="1"/>
</dbReference>
<evidence type="ECO:0000256" key="16">
    <source>
        <dbReference type="ARBA" id="ARBA00049244"/>
    </source>
</evidence>
<evidence type="ECO:0000256" key="8">
    <source>
        <dbReference type="ARBA" id="ARBA00022723"/>
    </source>
</evidence>
<keyword evidence="5 20" id="KW-0548">Nucleotidyltransferase</keyword>
<dbReference type="InterPro" id="IPR006309">
    <property type="entry name" value="DnaQ_proteo"/>
</dbReference>
<keyword evidence="9 20" id="KW-0378">Hydrolase</keyword>
<comment type="subunit">
    <text evidence="15 20">DNA polymerase III contains a core (composed of alpha, epsilon and theta chains) that associates with a tau subunit. This core dimerizes to form the POLIII' complex. PolIII' associates with the gamma complex (composed of gamma, delta, delta', psi and chi chains) and with the beta chain to form the complete DNA polymerase III complex.</text>
</comment>
<feature type="binding site" evidence="18">
    <location>
        <position position="10"/>
    </location>
    <ligand>
        <name>substrate</name>
    </ligand>
</feature>
<keyword evidence="6 20" id="KW-0235">DNA replication</keyword>
<dbReference type="SMART" id="SM00479">
    <property type="entry name" value="EXOIII"/>
    <property type="match status" value="1"/>
</dbReference>
<evidence type="ECO:0000256" key="10">
    <source>
        <dbReference type="ARBA" id="ARBA00022839"/>
    </source>
</evidence>
<evidence type="ECO:0000256" key="7">
    <source>
        <dbReference type="ARBA" id="ARBA00022722"/>
    </source>
</evidence>
<evidence type="ECO:0000313" key="23">
    <source>
        <dbReference type="Proteomes" id="UP000516349"/>
    </source>
</evidence>
<comment type="catalytic activity">
    <reaction evidence="16 20">
        <text>DNA(n) + a 2'-deoxyribonucleoside 5'-triphosphate = DNA(n+1) + diphosphate</text>
        <dbReference type="Rhea" id="RHEA:22508"/>
        <dbReference type="Rhea" id="RHEA-COMP:17339"/>
        <dbReference type="Rhea" id="RHEA-COMP:17340"/>
        <dbReference type="ChEBI" id="CHEBI:33019"/>
        <dbReference type="ChEBI" id="CHEBI:61560"/>
        <dbReference type="ChEBI" id="CHEBI:173112"/>
        <dbReference type="EC" id="2.7.7.7"/>
    </reaction>
</comment>
<protein>
    <recommendedName>
        <fullName evidence="3 20">DNA polymerase III subunit epsilon</fullName>
        <ecNumber evidence="2 20">2.7.7.7</ecNumber>
    </recommendedName>
</protein>
<feature type="binding site" evidence="18">
    <location>
        <position position="58"/>
    </location>
    <ligand>
        <name>substrate</name>
    </ligand>
</feature>
<dbReference type="InterPro" id="IPR012337">
    <property type="entry name" value="RNaseH-like_sf"/>
</dbReference>
<keyword evidence="7 20" id="KW-0540">Nuclease</keyword>
<accession>A0A7H1NSB1</accession>
<keyword evidence="12 20" id="KW-0239">DNA-directed DNA polymerase</keyword>
<keyword evidence="4 20" id="KW-0808">Transferase</keyword>
<evidence type="ECO:0000256" key="19">
    <source>
        <dbReference type="PIRSR" id="PIRSR606309-3"/>
    </source>
</evidence>
<dbReference type="GO" id="GO:0003677">
    <property type="term" value="F:DNA binding"/>
    <property type="evidence" value="ECO:0007669"/>
    <property type="project" value="InterPro"/>
</dbReference>
<dbReference type="NCBIfam" id="TIGR00573">
    <property type="entry name" value="dnaq"/>
    <property type="match status" value="1"/>
</dbReference>
<feature type="active site" description="Proton acceptor" evidence="17">
    <location>
        <position position="151"/>
    </location>
</feature>
<dbReference type="EMBL" id="CP060244">
    <property type="protein sequence ID" value="QNT78671.1"/>
    <property type="molecule type" value="Genomic_DNA"/>
</dbReference>
<reference evidence="22 23" key="1">
    <citation type="submission" date="2020-08" db="EMBL/GenBank/DDBJ databases">
        <title>Complete genome sequence of Entomobacter blattae G55GP.</title>
        <authorList>
            <person name="Poehlein A."/>
            <person name="Guzman J."/>
            <person name="Daniel R."/>
            <person name="Vilcinskas A."/>
        </authorList>
    </citation>
    <scope>NUCLEOTIDE SEQUENCE [LARGE SCALE GENOMIC DNA]</scope>
    <source>
        <strain evidence="22 23">G55GP</strain>
    </source>
</reference>
<evidence type="ECO:0000256" key="20">
    <source>
        <dbReference type="RuleBase" id="RU364087"/>
    </source>
</evidence>
<evidence type="ECO:0000256" key="13">
    <source>
        <dbReference type="ARBA" id="ARBA00023211"/>
    </source>
</evidence>
<evidence type="ECO:0000256" key="1">
    <source>
        <dbReference type="ARBA" id="ARBA00001936"/>
    </source>
</evidence>
<evidence type="ECO:0000256" key="14">
    <source>
        <dbReference type="ARBA" id="ARBA00025483"/>
    </source>
</evidence>
<evidence type="ECO:0000256" key="5">
    <source>
        <dbReference type="ARBA" id="ARBA00022695"/>
    </source>
</evidence>
<dbReference type="EC" id="2.7.7.7" evidence="2 20"/>
<dbReference type="NCBIfam" id="TIGR01406">
    <property type="entry name" value="dnaQ_proteo"/>
    <property type="match status" value="1"/>
</dbReference>
<dbReference type="InterPro" id="IPR036397">
    <property type="entry name" value="RNaseH_sf"/>
</dbReference>
<feature type="binding site" evidence="19">
    <location>
        <position position="8"/>
    </location>
    <ligand>
        <name>a divalent metal cation</name>
        <dbReference type="ChEBI" id="CHEBI:60240"/>
        <label>1</label>
        <note>catalytic</note>
    </ligand>
</feature>
<evidence type="ECO:0000256" key="3">
    <source>
        <dbReference type="ARBA" id="ARBA00020352"/>
    </source>
</evidence>
<dbReference type="FunFam" id="3.30.420.10:FF:000012">
    <property type="entry name" value="DNA polymerase III subunit epsilon"/>
    <property type="match status" value="1"/>
</dbReference>
<dbReference type="AlphaFoldDB" id="A0A7H1NSB1"/>
<dbReference type="PANTHER" id="PTHR30231">
    <property type="entry name" value="DNA POLYMERASE III SUBUNIT EPSILON"/>
    <property type="match status" value="1"/>
</dbReference>
<gene>
    <name evidence="20 22" type="primary">dnaQ</name>
    <name evidence="22" type="ORF">JGUZn3_14470</name>
</gene>
<feature type="binding site" evidence="18">
    <location>
        <position position="156"/>
    </location>
    <ligand>
        <name>substrate</name>
    </ligand>
</feature>
<feature type="binding site" evidence="18">
    <location>
        <position position="53"/>
    </location>
    <ligand>
        <name>substrate</name>
    </ligand>
</feature>
<evidence type="ECO:0000256" key="9">
    <source>
        <dbReference type="ARBA" id="ARBA00022801"/>
    </source>
</evidence>
<dbReference type="GO" id="GO:0045004">
    <property type="term" value="P:DNA replication proofreading"/>
    <property type="evidence" value="ECO:0007669"/>
    <property type="project" value="TreeGrafter"/>
</dbReference>
<comment type="cofactor">
    <cofactor evidence="19">
        <name>Mg(2+)</name>
        <dbReference type="ChEBI" id="CHEBI:18420"/>
    </cofactor>
    <cofactor evidence="19">
        <name>Mn(2+)</name>
        <dbReference type="ChEBI" id="CHEBI:29035"/>
    </cofactor>
    <text evidence="19">Binds 2 divalent metal cations. Magnesium or manganese.</text>
</comment>
<evidence type="ECO:0000259" key="21">
    <source>
        <dbReference type="SMART" id="SM00479"/>
    </source>
</evidence>
<dbReference type="Pfam" id="PF00929">
    <property type="entry name" value="RNase_T"/>
    <property type="match status" value="1"/>
</dbReference>
<dbReference type="InterPro" id="IPR013520">
    <property type="entry name" value="Ribonucl_H"/>
</dbReference>
<dbReference type="KEGG" id="ebla:JGUZn3_14470"/>
<name>A0A7H1NSB1_9PROT</name>
<dbReference type="GO" id="GO:0003887">
    <property type="term" value="F:DNA-directed DNA polymerase activity"/>
    <property type="evidence" value="ECO:0007669"/>
    <property type="project" value="UniProtKB-KW"/>
</dbReference>
<sequence length="228" mass="25628">MARTVLFDTETTGLSPESGDRVIEIAVIELINDLPTDKYFYALIDPERDVPEEASKVHGYKTEDVKGKPVFAEIVDDFLDFVGNDPLVAHNARFDFGFMNAELVRVGRKGLDMDRMVDTLELARKKFPGMPNSLDALCRRFSIDISERTTHNALLDCRLLAQVYVELMGGRQHGLALLQEELKGAELQQGHKVAVRTKAPVLVKATPEELERHAAFIKALPHAMWLKE</sequence>
<keyword evidence="10 20" id="KW-0269">Exonuclease</keyword>
<dbReference type="GO" id="GO:0005829">
    <property type="term" value="C:cytosol"/>
    <property type="evidence" value="ECO:0007669"/>
    <property type="project" value="TreeGrafter"/>
</dbReference>
<keyword evidence="11 19" id="KW-0460">Magnesium</keyword>
<evidence type="ECO:0000256" key="15">
    <source>
        <dbReference type="ARBA" id="ARBA00026073"/>
    </source>
</evidence>
<evidence type="ECO:0000256" key="12">
    <source>
        <dbReference type="ARBA" id="ARBA00022932"/>
    </source>
</evidence>
<organism evidence="22 23">
    <name type="scientific">Entomobacter blattae</name>
    <dbReference type="NCBI Taxonomy" id="2762277"/>
    <lineage>
        <taxon>Bacteria</taxon>
        <taxon>Pseudomonadati</taxon>
        <taxon>Pseudomonadota</taxon>
        <taxon>Alphaproteobacteria</taxon>
        <taxon>Acetobacterales</taxon>
        <taxon>Acetobacteraceae</taxon>
        <taxon>Entomobacter</taxon>
    </lineage>
</organism>
<keyword evidence="13 19" id="KW-0464">Manganese</keyword>
<dbReference type="CDD" id="cd06131">
    <property type="entry name" value="DNA_pol_III_epsilon_Ecoli_like"/>
    <property type="match status" value="1"/>
</dbReference>
<evidence type="ECO:0000256" key="18">
    <source>
        <dbReference type="PIRSR" id="PIRSR606309-2"/>
    </source>
</evidence>
<dbReference type="GO" id="GO:0008408">
    <property type="term" value="F:3'-5' exonuclease activity"/>
    <property type="evidence" value="ECO:0007669"/>
    <property type="project" value="TreeGrafter"/>
</dbReference>
<proteinExistence type="predicted"/>
<feature type="binding site" evidence="18">
    <location>
        <position position="8"/>
    </location>
    <ligand>
        <name>substrate</name>
    </ligand>
</feature>
<keyword evidence="8 19" id="KW-0479">Metal-binding</keyword>
<dbReference type="InterPro" id="IPR006054">
    <property type="entry name" value="DnaQ"/>
</dbReference>
<dbReference type="Proteomes" id="UP000516349">
    <property type="component" value="Chromosome"/>
</dbReference>
<keyword evidence="23" id="KW-1185">Reference proteome</keyword>
<dbReference type="GO" id="GO:0046872">
    <property type="term" value="F:metal ion binding"/>
    <property type="evidence" value="ECO:0007669"/>
    <property type="project" value="UniProtKB-KW"/>
</dbReference>
<feature type="domain" description="Exonuclease" evidence="21">
    <location>
        <begin position="3"/>
        <end position="173"/>
    </location>
</feature>
<evidence type="ECO:0000256" key="17">
    <source>
        <dbReference type="PIRSR" id="PIRSR606309-1"/>
    </source>
</evidence>
<dbReference type="Gene3D" id="3.30.420.10">
    <property type="entry name" value="Ribonuclease H-like superfamily/Ribonuclease H"/>
    <property type="match status" value="1"/>
</dbReference>
<feature type="binding site" evidence="19">
    <location>
        <position position="156"/>
    </location>
    <ligand>
        <name>a divalent metal cation</name>
        <dbReference type="ChEBI" id="CHEBI:60240"/>
        <label>1</label>
        <note>catalytic</note>
    </ligand>
</feature>
<dbReference type="NCBIfam" id="NF004316">
    <property type="entry name" value="PRK05711.1"/>
    <property type="match status" value="1"/>
</dbReference>
<evidence type="ECO:0000256" key="2">
    <source>
        <dbReference type="ARBA" id="ARBA00012417"/>
    </source>
</evidence>
<evidence type="ECO:0000256" key="4">
    <source>
        <dbReference type="ARBA" id="ARBA00022679"/>
    </source>
</evidence>
<dbReference type="RefSeq" id="WP_203412916.1">
    <property type="nucleotide sequence ID" value="NZ_CP060244.1"/>
</dbReference>
<feature type="binding site" evidence="19">
    <location>
        <position position="10"/>
    </location>
    <ligand>
        <name>a divalent metal cation</name>
        <dbReference type="ChEBI" id="CHEBI:60240"/>
        <label>1</label>
        <note>catalytic</note>
    </ligand>
</feature>